<evidence type="ECO:0008006" key="3">
    <source>
        <dbReference type="Google" id="ProtNLM"/>
    </source>
</evidence>
<keyword evidence="2" id="KW-1185">Reference proteome</keyword>
<dbReference type="EMBL" id="JAXAFO010000067">
    <property type="protein sequence ID" value="MDX6851501.1"/>
    <property type="molecule type" value="Genomic_DNA"/>
</dbReference>
<name>A0ABU4S529_9GAMM</name>
<evidence type="ECO:0000313" key="1">
    <source>
        <dbReference type="EMBL" id="MDX6851501.1"/>
    </source>
</evidence>
<evidence type="ECO:0000313" key="2">
    <source>
        <dbReference type="Proteomes" id="UP001273505"/>
    </source>
</evidence>
<comment type="caution">
    <text evidence="1">The sequence shown here is derived from an EMBL/GenBank/DDBJ whole genome shotgun (WGS) entry which is preliminary data.</text>
</comment>
<dbReference type="Proteomes" id="UP001273505">
    <property type="component" value="Unassembled WGS sequence"/>
</dbReference>
<protein>
    <recommendedName>
        <fullName evidence="3">Lipoprotein</fullName>
    </recommendedName>
</protein>
<proteinExistence type="predicted"/>
<organism evidence="1 2">
    <name type="scientific">Gilvimarinus gilvus</name>
    <dbReference type="NCBI Taxonomy" id="3058038"/>
    <lineage>
        <taxon>Bacteria</taxon>
        <taxon>Pseudomonadati</taxon>
        <taxon>Pseudomonadota</taxon>
        <taxon>Gammaproteobacteria</taxon>
        <taxon>Cellvibrionales</taxon>
        <taxon>Cellvibrionaceae</taxon>
        <taxon>Gilvimarinus</taxon>
    </lineage>
</organism>
<accession>A0ABU4S529</accession>
<sequence>MTISQATFLKALTTASLVLTLGACQTKAPPPVSDNDIAQFSQATEAKALSTIVSLKNCMSLGGELGSEAKSIYQSWFNDHGKLVEASERYLQKSRNDLVEWQGLNFSLISVKNYHDTLLAIKNRQNLANRGPEARHDICTNVYSNTQSYAPSAGNERVISALYERVNISNKAEAGMFVMSDLLPAFPAPGKSFYQVTQSLQPHCAQTVEIVTLMNDWPIETYASYCDNSGLALLQCEWGKCTKQLPTDAQI</sequence>
<reference evidence="1 2" key="1">
    <citation type="submission" date="2023-11" db="EMBL/GenBank/DDBJ databases">
        <title>Gilvimarinus fulvus sp. nov., isolated from the surface of Kelp.</title>
        <authorList>
            <person name="Sun Y.Y."/>
            <person name="Gong Y."/>
            <person name="Du Z.J."/>
        </authorList>
    </citation>
    <scope>NUCLEOTIDE SEQUENCE [LARGE SCALE GENOMIC DNA]</scope>
    <source>
        <strain evidence="1 2">SDUM040013</strain>
    </source>
</reference>
<gene>
    <name evidence="1" type="ORF">SCD92_19190</name>
</gene>
<dbReference type="RefSeq" id="WP_302721200.1">
    <property type="nucleotide sequence ID" value="NZ_JAULRU010000264.1"/>
</dbReference>